<keyword evidence="3" id="KW-1185">Reference proteome</keyword>
<sequence>MTIDVNAAGLLAQVIPVLLVFLALEDRLRPRKVRSGNWRKWIASARELSVMLSLISLALCLWIAVMKVESSAVSWFVVLSMILLLFTLFVLFAGMFGREALSERGHRRSGEH</sequence>
<organism evidence="2 3">
    <name type="scientific">Arthrobacter terricola</name>
    <dbReference type="NCBI Taxonomy" id="2547396"/>
    <lineage>
        <taxon>Bacteria</taxon>
        <taxon>Bacillati</taxon>
        <taxon>Actinomycetota</taxon>
        <taxon>Actinomycetes</taxon>
        <taxon>Micrococcales</taxon>
        <taxon>Micrococcaceae</taxon>
        <taxon>Arthrobacter</taxon>
    </lineage>
</organism>
<evidence type="ECO:0000256" key="1">
    <source>
        <dbReference type="SAM" id="Phobius"/>
    </source>
</evidence>
<keyword evidence="1" id="KW-0472">Membrane</keyword>
<comment type="caution">
    <text evidence="2">The sequence shown here is derived from an EMBL/GenBank/DDBJ whole genome shotgun (WGS) entry which is preliminary data.</text>
</comment>
<keyword evidence="1" id="KW-0812">Transmembrane</keyword>
<dbReference type="OrthoDB" id="4954410at2"/>
<feature type="transmembrane region" description="Helical" evidence="1">
    <location>
        <begin position="45"/>
        <end position="66"/>
    </location>
</feature>
<dbReference type="RefSeq" id="WP_133206787.1">
    <property type="nucleotide sequence ID" value="NZ_SMRU01000047.1"/>
</dbReference>
<dbReference type="AlphaFoldDB" id="A0A4R5K700"/>
<accession>A0A4R5K700</accession>
<name>A0A4R5K700_9MICC</name>
<feature type="transmembrane region" description="Helical" evidence="1">
    <location>
        <begin position="6"/>
        <end position="24"/>
    </location>
</feature>
<dbReference type="Proteomes" id="UP000295511">
    <property type="component" value="Unassembled WGS sequence"/>
</dbReference>
<gene>
    <name evidence="2" type="ORF">E1809_24110</name>
</gene>
<protein>
    <submittedName>
        <fullName evidence="2">Uncharacterized protein</fullName>
    </submittedName>
</protein>
<keyword evidence="1" id="KW-1133">Transmembrane helix</keyword>
<reference evidence="2 3" key="1">
    <citation type="submission" date="2019-03" db="EMBL/GenBank/DDBJ databases">
        <title>Whole genome sequence of Arthrobacter sp JH1-1.</title>
        <authorList>
            <person name="Trinh H.N."/>
        </authorList>
    </citation>
    <scope>NUCLEOTIDE SEQUENCE [LARGE SCALE GENOMIC DNA]</scope>
    <source>
        <strain evidence="2 3">JH1-1</strain>
    </source>
</reference>
<feature type="transmembrane region" description="Helical" evidence="1">
    <location>
        <begin position="72"/>
        <end position="97"/>
    </location>
</feature>
<dbReference type="EMBL" id="SMRU01000047">
    <property type="protein sequence ID" value="TDF88107.1"/>
    <property type="molecule type" value="Genomic_DNA"/>
</dbReference>
<evidence type="ECO:0000313" key="2">
    <source>
        <dbReference type="EMBL" id="TDF88107.1"/>
    </source>
</evidence>
<proteinExistence type="predicted"/>
<evidence type="ECO:0000313" key="3">
    <source>
        <dbReference type="Proteomes" id="UP000295511"/>
    </source>
</evidence>